<evidence type="ECO:0000256" key="4">
    <source>
        <dbReference type="ARBA" id="ARBA00022989"/>
    </source>
</evidence>
<sequence>MIGGTGLDLTNLGAIAAAFVVVASSPGPANLATASVALTRGLPTALTFAAGLSLGLAFWGVLAAFGLGAVLQGSLMALMVLKLAGGAYLLWLAWQTGRAALRPGPMQTPDIPPGRWFLRGILLNLSNPKAVFAWMAALSVGMGAEQGIGAVAVATVMCAMIGTLNAMTWAVLFSRPRMMAGYRRVRRWVDGVVAGLFAAAGFGLIRSALAR</sequence>
<feature type="transmembrane region" description="Helical" evidence="6">
    <location>
        <begin position="45"/>
        <end position="69"/>
    </location>
</feature>
<reference evidence="8" key="1">
    <citation type="journal article" date="2019" name="Int. J. Syst. Evol. Microbiol.">
        <title>The Global Catalogue of Microorganisms (GCM) 10K type strain sequencing project: providing services to taxonomists for standard genome sequencing and annotation.</title>
        <authorList>
            <consortium name="The Broad Institute Genomics Platform"/>
            <consortium name="The Broad Institute Genome Sequencing Center for Infectious Disease"/>
            <person name="Wu L."/>
            <person name="Ma J."/>
        </authorList>
    </citation>
    <scope>NUCLEOTIDE SEQUENCE [LARGE SCALE GENOMIC DNA]</scope>
    <source>
        <strain evidence="8">CGMCC 4.7283</strain>
    </source>
</reference>
<feature type="transmembrane region" description="Helical" evidence="6">
    <location>
        <begin position="75"/>
        <end position="95"/>
    </location>
</feature>
<keyword evidence="8" id="KW-1185">Reference proteome</keyword>
<keyword evidence="3 6" id="KW-0812">Transmembrane</keyword>
<proteinExistence type="predicted"/>
<comment type="subcellular location">
    <subcellularLocation>
        <location evidence="1">Cell membrane</location>
        <topology evidence="1">Multi-pass membrane protein</topology>
    </subcellularLocation>
</comment>
<evidence type="ECO:0000313" key="8">
    <source>
        <dbReference type="Proteomes" id="UP001595973"/>
    </source>
</evidence>
<feature type="transmembrane region" description="Helical" evidence="6">
    <location>
        <begin position="116"/>
        <end position="136"/>
    </location>
</feature>
<dbReference type="InterPro" id="IPR001123">
    <property type="entry name" value="LeuE-type"/>
</dbReference>
<evidence type="ECO:0000256" key="3">
    <source>
        <dbReference type="ARBA" id="ARBA00022692"/>
    </source>
</evidence>
<evidence type="ECO:0000256" key="2">
    <source>
        <dbReference type="ARBA" id="ARBA00022475"/>
    </source>
</evidence>
<gene>
    <name evidence="7" type="ORF">ACFO5X_21900</name>
</gene>
<dbReference type="EMBL" id="JBHSGI010000033">
    <property type="protein sequence ID" value="MFC4671220.1"/>
    <property type="molecule type" value="Genomic_DNA"/>
</dbReference>
<dbReference type="Pfam" id="PF01810">
    <property type="entry name" value="LysE"/>
    <property type="match status" value="1"/>
</dbReference>
<name>A0ABV9KM33_9RHOB</name>
<accession>A0ABV9KM33</accession>
<evidence type="ECO:0000256" key="5">
    <source>
        <dbReference type="ARBA" id="ARBA00023136"/>
    </source>
</evidence>
<protein>
    <submittedName>
        <fullName evidence="7">LysE family translocator</fullName>
    </submittedName>
</protein>
<dbReference type="PANTHER" id="PTHR30086">
    <property type="entry name" value="ARGININE EXPORTER PROTEIN ARGO"/>
    <property type="match status" value="1"/>
</dbReference>
<dbReference type="Proteomes" id="UP001595973">
    <property type="component" value="Unassembled WGS sequence"/>
</dbReference>
<keyword evidence="5 6" id="KW-0472">Membrane</keyword>
<keyword evidence="2" id="KW-1003">Cell membrane</keyword>
<organism evidence="7 8">
    <name type="scientific">Seohaeicola nanhaiensis</name>
    <dbReference type="NCBI Taxonomy" id="1387282"/>
    <lineage>
        <taxon>Bacteria</taxon>
        <taxon>Pseudomonadati</taxon>
        <taxon>Pseudomonadota</taxon>
        <taxon>Alphaproteobacteria</taxon>
        <taxon>Rhodobacterales</taxon>
        <taxon>Roseobacteraceae</taxon>
        <taxon>Seohaeicola</taxon>
    </lineage>
</organism>
<keyword evidence="4 6" id="KW-1133">Transmembrane helix</keyword>
<feature type="transmembrane region" description="Helical" evidence="6">
    <location>
        <begin position="185"/>
        <end position="205"/>
    </location>
</feature>
<dbReference type="PANTHER" id="PTHR30086:SF20">
    <property type="entry name" value="ARGININE EXPORTER PROTEIN ARGO-RELATED"/>
    <property type="match status" value="1"/>
</dbReference>
<feature type="transmembrane region" description="Helical" evidence="6">
    <location>
        <begin position="12"/>
        <end position="33"/>
    </location>
</feature>
<feature type="transmembrane region" description="Helical" evidence="6">
    <location>
        <begin position="148"/>
        <end position="173"/>
    </location>
</feature>
<evidence type="ECO:0000313" key="7">
    <source>
        <dbReference type="EMBL" id="MFC4671220.1"/>
    </source>
</evidence>
<evidence type="ECO:0000256" key="1">
    <source>
        <dbReference type="ARBA" id="ARBA00004651"/>
    </source>
</evidence>
<comment type="caution">
    <text evidence="7">The sequence shown here is derived from an EMBL/GenBank/DDBJ whole genome shotgun (WGS) entry which is preliminary data.</text>
</comment>
<evidence type="ECO:0000256" key="6">
    <source>
        <dbReference type="SAM" id="Phobius"/>
    </source>
</evidence>
<dbReference type="RefSeq" id="WP_380721445.1">
    <property type="nucleotide sequence ID" value="NZ_JBHSGI010000033.1"/>
</dbReference>